<dbReference type="PANTHER" id="PTHR10204">
    <property type="entry name" value="NAD P H OXIDOREDUCTASE-RELATED"/>
    <property type="match status" value="1"/>
</dbReference>
<proteinExistence type="inferred from homology"/>
<dbReference type="GO" id="GO:0005829">
    <property type="term" value="C:cytosol"/>
    <property type="evidence" value="ECO:0007669"/>
    <property type="project" value="TreeGrafter"/>
</dbReference>
<protein>
    <submittedName>
        <fullName evidence="4">NAD(P)H dehydrogenase (Quinone)</fullName>
        <ecNumber evidence="4">1.6.5.2</ecNumber>
    </submittedName>
</protein>
<dbReference type="SUPFAM" id="SSF52218">
    <property type="entry name" value="Flavoproteins"/>
    <property type="match status" value="1"/>
</dbReference>
<dbReference type="InterPro" id="IPR003680">
    <property type="entry name" value="Flavodoxin_fold"/>
</dbReference>
<dbReference type="InterPro" id="IPR051545">
    <property type="entry name" value="NAD(P)H_dehydrogenase_qn"/>
</dbReference>
<evidence type="ECO:0000256" key="1">
    <source>
        <dbReference type="ARBA" id="ARBA00006252"/>
    </source>
</evidence>
<comment type="caution">
    <text evidence="4">The sequence shown here is derived from an EMBL/GenBank/DDBJ whole genome shotgun (WGS) entry which is preliminary data.</text>
</comment>
<evidence type="ECO:0000256" key="2">
    <source>
        <dbReference type="ARBA" id="ARBA00023002"/>
    </source>
</evidence>
<dbReference type="eggNOG" id="COG2249">
    <property type="taxonomic scope" value="Bacteria"/>
</dbReference>
<dbReference type="InterPro" id="IPR029039">
    <property type="entry name" value="Flavoprotein-like_sf"/>
</dbReference>
<dbReference type="Proteomes" id="UP000012062">
    <property type="component" value="Unassembled WGS sequence"/>
</dbReference>
<dbReference type="PANTHER" id="PTHR10204:SF34">
    <property type="entry name" value="NAD(P)H DEHYDROGENASE [QUINONE] 1 ISOFORM 1"/>
    <property type="match status" value="1"/>
</dbReference>
<dbReference type="EMBL" id="CAUM01000011">
    <property type="protein sequence ID" value="CCV03542.1"/>
    <property type="molecule type" value="Genomic_DNA"/>
</dbReference>
<dbReference type="RefSeq" id="WP_008872530.1">
    <property type="nucleotide sequence ID" value="NZ_CAUM01000011.1"/>
</dbReference>
<feature type="domain" description="Flavodoxin-like fold" evidence="3">
    <location>
        <begin position="3"/>
        <end position="212"/>
    </location>
</feature>
<dbReference type="EC" id="1.6.5.2" evidence="4"/>
<dbReference type="Gene3D" id="3.40.50.360">
    <property type="match status" value="1"/>
</dbReference>
<dbReference type="STRING" id="1297569.MESS2_1080044"/>
<evidence type="ECO:0000259" key="3">
    <source>
        <dbReference type="Pfam" id="PF02525"/>
    </source>
</evidence>
<dbReference type="GO" id="GO:0003955">
    <property type="term" value="F:NAD(P)H dehydrogenase (quinone) activity"/>
    <property type="evidence" value="ECO:0007669"/>
    <property type="project" value="UniProtKB-EC"/>
</dbReference>
<keyword evidence="2 4" id="KW-0560">Oxidoreductase</keyword>
<name>M5EGN9_9HYPH</name>
<gene>
    <name evidence="4" type="ORF">MESS2_1080044</name>
</gene>
<sequence>MKKTVLIVYAQPEPTSLTRHLVNVGVEALEGQGHKVLLSNLYGMNWKATFDEHDFQSRLDPSRLGFIAESEHAYGNGLQTADVEAEQEKISAADAVILQFPLWWFGMPAILKGWVDRVFAYGLAYGFKGAGNKYRYGDGALKGKRAMLSVMVGGPEKDYSPRGINGPLEQLLFPITHGTLFFPGMGVLPTHAVYGTGSITAEGVTAAEEGWRLRLEGLFEDALIPFRSQNGGDYPDAHVLASHVAVGQSGLLAHIAGRQLAPRSAETALQPIDIGA</sequence>
<keyword evidence="5" id="KW-1185">Reference proteome</keyword>
<evidence type="ECO:0000313" key="4">
    <source>
        <dbReference type="EMBL" id="CCV03542.1"/>
    </source>
</evidence>
<comment type="similarity">
    <text evidence="1">Belongs to the NAD(P)H dehydrogenase (quinone) family.</text>
</comment>
<dbReference type="AlphaFoldDB" id="M5EGN9"/>
<evidence type="ECO:0000313" key="5">
    <source>
        <dbReference type="Proteomes" id="UP000012062"/>
    </source>
</evidence>
<accession>M5EGN9</accession>
<organism evidence="4 5">
    <name type="scientific">Mesorhizobium metallidurans STM 2683</name>
    <dbReference type="NCBI Taxonomy" id="1297569"/>
    <lineage>
        <taxon>Bacteria</taxon>
        <taxon>Pseudomonadati</taxon>
        <taxon>Pseudomonadota</taxon>
        <taxon>Alphaproteobacteria</taxon>
        <taxon>Hyphomicrobiales</taxon>
        <taxon>Phyllobacteriaceae</taxon>
        <taxon>Mesorhizobium</taxon>
    </lineage>
</organism>
<dbReference type="Pfam" id="PF02525">
    <property type="entry name" value="Flavodoxin_2"/>
    <property type="match status" value="1"/>
</dbReference>
<dbReference type="OrthoDB" id="9798454at2"/>
<reference evidence="4 5" key="1">
    <citation type="submission" date="2013-02" db="EMBL/GenBank/DDBJ databases">
        <authorList>
            <person name="Genoscope - CEA"/>
        </authorList>
    </citation>
    <scope>NUCLEOTIDE SEQUENCE [LARGE SCALE GENOMIC DNA]</scope>
    <source>
        <strain evidence="4 5">STM 2683</strain>
    </source>
</reference>